<dbReference type="GO" id="GO:0008270">
    <property type="term" value="F:zinc ion binding"/>
    <property type="evidence" value="ECO:0007669"/>
    <property type="project" value="UniProtKB-KW"/>
</dbReference>
<evidence type="ECO:0000256" key="14">
    <source>
        <dbReference type="SAM" id="Phobius"/>
    </source>
</evidence>
<evidence type="ECO:0000256" key="4">
    <source>
        <dbReference type="ARBA" id="ARBA00022679"/>
    </source>
</evidence>
<keyword evidence="11 14" id="KW-0472">Membrane</keyword>
<feature type="region of interest" description="Disordered" evidence="13">
    <location>
        <begin position="367"/>
        <end position="417"/>
    </location>
</feature>
<evidence type="ECO:0000259" key="15">
    <source>
        <dbReference type="PROSITE" id="PS50089"/>
    </source>
</evidence>
<feature type="domain" description="RING-type" evidence="15">
    <location>
        <begin position="423"/>
        <end position="462"/>
    </location>
</feature>
<dbReference type="Pfam" id="PF13920">
    <property type="entry name" value="zf-C3HC4_3"/>
    <property type="match status" value="1"/>
</dbReference>
<evidence type="ECO:0000256" key="9">
    <source>
        <dbReference type="ARBA" id="ARBA00022833"/>
    </source>
</evidence>
<dbReference type="InterPro" id="IPR013083">
    <property type="entry name" value="Znf_RING/FYVE/PHD"/>
</dbReference>
<dbReference type="InterPro" id="IPR032010">
    <property type="entry name" value="APD1-4_M"/>
</dbReference>
<feature type="compositionally biased region" description="Low complexity" evidence="13">
    <location>
        <begin position="378"/>
        <end position="388"/>
    </location>
</feature>
<feature type="transmembrane region" description="Helical" evidence="14">
    <location>
        <begin position="82"/>
        <end position="106"/>
    </location>
</feature>
<dbReference type="GO" id="GO:0009705">
    <property type="term" value="C:plant-type vacuole membrane"/>
    <property type="evidence" value="ECO:0007669"/>
    <property type="project" value="TreeGrafter"/>
</dbReference>
<keyword evidence="10 14" id="KW-1133">Transmembrane helix</keyword>
<protein>
    <recommendedName>
        <fullName evidence="15">RING-type domain-containing protein</fullName>
    </recommendedName>
</protein>
<comment type="pathway">
    <text evidence="3">Protein modification; protein ubiquitination.</text>
</comment>
<dbReference type="PROSITE" id="PS50089">
    <property type="entry name" value="ZF_RING_2"/>
    <property type="match status" value="1"/>
</dbReference>
<dbReference type="Proteomes" id="UP001443914">
    <property type="component" value="Unassembled WGS sequence"/>
</dbReference>
<dbReference type="InterPro" id="IPR032008">
    <property type="entry name" value="APD1-4_N"/>
</dbReference>
<dbReference type="InterPro" id="IPR001841">
    <property type="entry name" value="Znf_RING"/>
</dbReference>
<evidence type="ECO:0000256" key="2">
    <source>
        <dbReference type="ARBA" id="ARBA00004308"/>
    </source>
</evidence>
<evidence type="ECO:0000256" key="8">
    <source>
        <dbReference type="ARBA" id="ARBA00022786"/>
    </source>
</evidence>
<keyword evidence="9" id="KW-0862">Zinc</keyword>
<dbReference type="GO" id="GO:0061630">
    <property type="term" value="F:ubiquitin protein ligase activity"/>
    <property type="evidence" value="ECO:0007669"/>
    <property type="project" value="TreeGrafter"/>
</dbReference>
<evidence type="ECO:0000256" key="11">
    <source>
        <dbReference type="ARBA" id="ARBA00023136"/>
    </source>
</evidence>
<dbReference type="SUPFAM" id="SSF57850">
    <property type="entry name" value="RING/U-box"/>
    <property type="match status" value="1"/>
</dbReference>
<dbReference type="SMART" id="SM00184">
    <property type="entry name" value="RING"/>
    <property type="match status" value="1"/>
</dbReference>
<evidence type="ECO:0000256" key="1">
    <source>
        <dbReference type="ARBA" id="ARBA00004141"/>
    </source>
</evidence>
<evidence type="ECO:0000313" key="17">
    <source>
        <dbReference type="Proteomes" id="UP001443914"/>
    </source>
</evidence>
<dbReference type="GO" id="GO:0000278">
    <property type="term" value="P:mitotic cell cycle"/>
    <property type="evidence" value="ECO:0007669"/>
    <property type="project" value="UniProtKB-ARBA"/>
</dbReference>
<dbReference type="AlphaFoldDB" id="A0AAW1N602"/>
<dbReference type="GO" id="GO:0016567">
    <property type="term" value="P:protein ubiquitination"/>
    <property type="evidence" value="ECO:0007669"/>
    <property type="project" value="TreeGrafter"/>
</dbReference>
<keyword evidence="17" id="KW-1185">Reference proteome</keyword>
<dbReference type="GO" id="GO:0005768">
    <property type="term" value="C:endosome"/>
    <property type="evidence" value="ECO:0007669"/>
    <property type="project" value="TreeGrafter"/>
</dbReference>
<evidence type="ECO:0000256" key="6">
    <source>
        <dbReference type="ARBA" id="ARBA00022723"/>
    </source>
</evidence>
<evidence type="ECO:0000256" key="10">
    <source>
        <dbReference type="ARBA" id="ARBA00022989"/>
    </source>
</evidence>
<evidence type="ECO:0000313" key="16">
    <source>
        <dbReference type="EMBL" id="KAK9755761.1"/>
    </source>
</evidence>
<evidence type="ECO:0000256" key="3">
    <source>
        <dbReference type="ARBA" id="ARBA00004906"/>
    </source>
</evidence>
<evidence type="ECO:0000256" key="12">
    <source>
        <dbReference type="PROSITE-ProRule" id="PRU00175"/>
    </source>
</evidence>
<feature type="compositionally biased region" description="Basic and acidic residues" evidence="13">
    <location>
        <begin position="367"/>
        <end position="377"/>
    </location>
</feature>
<comment type="subcellular location">
    <subcellularLocation>
        <location evidence="2">Endomembrane system</location>
    </subcellularLocation>
    <subcellularLocation>
        <location evidence="1">Membrane</location>
        <topology evidence="1">Multi-pass membrane protein</topology>
    </subcellularLocation>
</comment>
<keyword evidence="8" id="KW-0833">Ubl conjugation pathway</keyword>
<dbReference type="PANTHER" id="PTHR46858:SF5">
    <property type="entry name" value="E3 UBIQUITIN-PROTEIN LIGASE APD1-RELATED"/>
    <property type="match status" value="1"/>
</dbReference>
<keyword evidence="4" id="KW-0808">Transferase</keyword>
<name>A0AAW1N602_SAPOF</name>
<keyword evidence="5 14" id="KW-0812">Transmembrane</keyword>
<comment type="caution">
    <text evidence="16">The sequence shown here is derived from an EMBL/GenBank/DDBJ whole genome shotgun (WGS) entry which is preliminary data.</text>
</comment>
<keyword evidence="6" id="KW-0479">Metal-binding</keyword>
<dbReference type="Pfam" id="PF16040">
    <property type="entry name" value="APD1-4_N"/>
    <property type="match status" value="1"/>
</dbReference>
<dbReference type="EMBL" id="JBDFQZ010000001">
    <property type="protein sequence ID" value="KAK9755761.1"/>
    <property type="molecule type" value="Genomic_DNA"/>
</dbReference>
<evidence type="ECO:0000256" key="5">
    <source>
        <dbReference type="ARBA" id="ARBA00022692"/>
    </source>
</evidence>
<dbReference type="GO" id="GO:0009555">
    <property type="term" value="P:pollen development"/>
    <property type="evidence" value="ECO:0007669"/>
    <property type="project" value="UniProtKB-ARBA"/>
</dbReference>
<dbReference type="PANTHER" id="PTHR46858">
    <property type="entry name" value="OS05G0521000 PROTEIN"/>
    <property type="match status" value="1"/>
</dbReference>
<sequence length="474" mass="52666">METACNNDAGTCVSSDVPDDSVHGVEAEHAEVRAVEAGLHDQQPNTDSEERDRHCRWLPSNLFQRFQISVLSFGSSDMPKDAWSCTIVILTFWLFASIVLVLGFYGSYNLQLGPNCSYAIVANPIFANSIQTQELDDQTSGPMLYGFLNTPSLNVELVWSTTHNASIKPEFNSEWTYYLNAGSQVAIYYDIQFSSSDPLSIVIAQGRENLDNWINDPADPNSVLSWNFIYGSGNITQDITESDVYYVAVSNLNLNTVQVYLNITIQSLLYNTSNADFNCYLSNHNCSFKLKLLKPNVAVVTTPGPSQINTDNEFYIEVSFAPQWLTYCAGSCIVTALVLAMFRCCGKTQHEITYDTENQIRENAAEREPLISDKSHESSSMCSSYESTSNEEDDVEENNVKRQGLEGNITKDGGSNSKSSRLCAICFDAPKDCFFVPCGHSVACFSCGSRIAEEAGTCPICRRKMKKVRKIFLV</sequence>
<reference evidence="16" key="1">
    <citation type="submission" date="2024-03" db="EMBL/GenBank/DDBJ databases">
        <title>WGS assembly of Saponaria officinalis var. Norfolk2.</title>
        <authorList>
            <person name="Jenkins J."/>
            <person name="Shu S."/>
            <person name="Grimwood J."/>
            <person name="Barry K."/>
            <person name="Goodstein D."/>
            <person name="Schmutz J."/>
            <person name="Leebens-Mack J."/>
            <person name="Osbourn A."/>
        </authorList>
    </citation>
    <scope>NUCLEOTIDE SEQUENCE [LARGE SCALE GENOMIC DNA]</scope>
    <source>
        <strain evidence="16">JIC</strain>
    </source>
</reference>
<dbReference type="Gene3D" id="3.30.40.10">
    <property type="entry name" value="Zinc/RING finger domain, C3HC4 (zinc finger)"/>
    <property type="match status" value="1"/>
</dbReference>
<organism evidence="16 17">
    <name type="scientific">Saponaria officinalis</name>
    <name type="common">Common soapwort</name>
    <name type="synonym">Lychnis saponaria</name>
    <dbReference type="NCBI Taxonomy" id="3572"/>
    <lineage>
        <taxon>Eukaryota</taxon>
        <taxon>Viridiplantae</taxon>
        <taxon>Streptophyta</taxon>
        <taxon>Embryophyta</taxon>
        <taxon>Tracheophyta</taxon>
        <taxon>Spermatophyta</taxon>
        <taxon>Magnoliopsida</taxon>
        <taxon>eudicotyledons</taxon>
        <taxon>Gunneridae</taxon>
        <taxon>Pentapetalae</taxon>
        <taxon>Caryophyllales</taxon>
        <taxon>Caryophyllaceae</taxon>
        <taxon>Caryophylleae</taxon>
        <taxon>Saponaria</taxon>
    </lineage>
</organism>
<accession>A0AAW1N602</accession>
<dbReference type="Pfam" id="PF16041">
    <property type="entry name" value="APD1-4_M"/>
    <property type="match status" value="1"/>
</dbReference>
<proteinExistence type="predicted"/>
<keyword evidence="7 12" id="KW-0863">Zinc-finger</keyword>
<evidence type="ECO:0000256" key="13">
    <source>
        <dbReference type="SAM" id="MobiDB-lite"/>
    </source>
</evidence>
<dbReference type="FunFam" id="3.30.40.10:FF:000658">
    <property type="entry name" value="E3 ubiquitin-protein ligase APD2"/>
    <property type="match status" value="1"/>
</dbReference>
<gene>
    <name evidence="16" type="ORF">RND81_01G048600</name>
</gene>
<evidence type="ECO:0000256" key="7">
    <source>
        <dbReference type="ARBA" id="ARBA00022771"/>
    </source>
</evidence>